<organism evidence="11 12">
    <name type="scientific">Meganyctiphanes norvegica</name>
    <name type="common">Northern krill</name>
    <name type="synonym">Thysanopoda norvegica</name>
    <dbReference type="NCBI Taxonomy" id="48144"/>
    <lineage>
        <taxon>Eukaryota</taxon>
        <taxon>Metazoa</taxon>
        <taxon>Ecdysozoa</taxon>
        <taxon>Arthropoda</taxon>
        <taxon>Crustacea</taxon>
        <taxon>Multicrustacea</taxon>
        <taxon>Malacostraca</taxon>
        <taxon>Eumalacostraca</taxon>
        <taxon>Eucarida</taxon>
        <taxon>Euphausiacea</taxon>
        <taxon>Euphausiidae</taxon>
        <taxon>Meganyctiphanes</taxon>
    </lineage>
</organism>
<evidence type="ECO:0000256" key="9">
    <source>
        <dbReference type="PROSITE-ProRule" id="PRU00042"/>
    </source>
</evidence>
<proteinExistence type="inferred from homology"/>
<dbReference type="Gene3D" id="3.30.160.60">
    <property type="entry name" value="Classic Zinc Finger"/>
    <property type="match status" value="2"/>
</dbReference>
<keyword evidence="4" id="KW-0677">Repeat</keyword>
<dbReference type="PROSITE" id="PS50157">
    <property type="entry name" value="ZINC_FINGER_C2H2_2"/>
    <property type="match status" value="2"/>
</dbReference>
<evidence type="ECO:0000256" key="3">
    <source>
        <dbReference type="ARBA" id="ARBA00022723"/>
    </source>
</evidence>
<feature type="non-terminal residue" evidence="11">
    <location>
        <position position="1"/>
    </location>
</feature>
<dbReference type="GO" id="GO:0008270">
    <property type="term" value="F:zinc ion binding"/>
    <property type="evidence" value="ECO:0007669"/>
    <property type="project" value="UniProtKB-KW"/>
</dbReference>
<dbReference type="PANTHER" id="PTHR24403">
    <property type="entry name" value="ZINC FINGER PROTEIN"/>
    <property type="match status" value="1"/>
</dbReference>
<dbReference type="PANTHER" id="PTHR24403:SF67">
    <property type="entry name" value="FI01116P-RELATED"/>
    <property type="match status" value="1"/>
</dbReference>
<dbReference type="EMBL" id="CAXKWB010020091">
    <property type="protein sequence ID" value="CAL4122408.1"/>
    <property type="molecule type" value="Genomic_DNA"/>
</dbReference>
<accession>A0AAV2REN9</accession>
<feature type="domain" description="C2H2-type" evidence="10">
    <location>
        <begin position="145"/>
        <end position="173"/>
    </location>
</feature>
<comment type="caution">
    <text evidence="11">The sequence shown here is derived from an EMBL/GenBank/DDBJ whole genome shotgun (WGS) entry which is preliminary data.</text>
</comment>
<reference evidence="11 12" key="1">
    <citation type="submission" date="2024-05" db="EMBL/GenBank/DDBJ databases">
        <authorList>
            <person name="Wallberg A."/>
        </authorList>
    </citation>
    <scope>NUCLEOTIDE SEQUENCE [LARGE SCALE GENOMIC DNA]</scope>
</reference>
<keyword evidence="3" id="KW-0479">Metal-binding</keyword>
<evidence type="ECO:0000259" key="10">
    <source>
        <dbReference type="PROSITE" id="PS50157"/>
    </source>
</evidence>
<comment type="subcellular location">
    <subcellularLocation>
        <location evidence="1">Nucleus</location>
    </subcellularLocation>
</comment>
<dbReference type="GO" id="GO:0045944">
    <property type="term" value="P:positive regulation of transcription by RNA polymerase II"/>
    <property type="evidence" value="ECO:0007669"/>
    <property type="project" value="TreeGrafter"/>
</dbReference>
<dbReference type="Proteomes" id="UP001497623">
    <property type="component" value="Unassembled WGS sequence"/>
</dbReference>
<protein>
    <recommendedName>
        <fullName evidence="10">C2H2-type domain-containing protein</fullName>
    </recommendedName>
</protein>
<evidence type="ECO:0000313" key="11">
    <source>
        <dbReference type="EMBL" id="CAL4122408.1"/>
    </source>
</evidence>
<evidence type="ECO:0000313" key="12">
    <source>
        <dbReference type="Proteomes" id="UP001497623"/>
    </source>
</evidence>
<dbReference type="SUPFAM" id="SSF57667">
    <property type="entry name" value="beta-beta-alpha zinc fingers"/>
    <property type="match status" value="1"/>
</dbReference>
<dbReference type="AlphaFoldDB" id="A0AAV2REN9"/>
<evidence type="ECO:0000256" key="6">
    <source>
        <dbReference type="ARBA" id="ARBA00022833"/>
    </source>
</evidence>
<keyword evidence="6" id="KW-0862">Zinc</keyword>
<gene>
    <name evidence="11" type="ORF">MNOR_LOCUS23130</name>
</gene>
<dbReference type="InterPro" id="IPR050688">
    <property type="entry name" value="Zinc_finger/UBP_domain"/>
</dbReference>
<dbReference type="GO" id="GO:0005634">
    <property type="term" value="C:nucleus"/>
    <property type="evidence" value="ECO:0007669"/>
    <property type="project" value="UniProtKB-SubCell"/>
</dbReference>
<dbReference type="InterPro" id="IPR013087">
    <property type="entry name" value="Znf_C2H2_type"/>
</dbReference>
<evidence type="ECO:0000256" key="7">
    <source>
        <dbReference type="ARBA" id="ARBA00023125"/>
    </source>
</evidence>
<dbReference type="SMART" id="SM00355">
    <property type="entry name" value="ZnF_C2H2"/>
    <property type="match status" value="2"/>
</dbReference>
<name>A0AAV2REN9_MEGNR</name>
<keyword evidence="7" id="KW-0238">DNA-binding</keyword>
<dbReference type="InterPro" id="IPR036236">
    <property type="entry name" value="Znf_C2H2_sf"/>
</dbReference>
<keyword evidence="8" id="KW-0539">Nucleus</keyword>
<comment type="similarity">
    <text evidence="2">Belongs to the hunchback C2H2-type zinc-finger protein family.</text>
</comment>
<dbReference type="FunFam" id="3.30.160.60:FF:000614">
    <property type="entry name" value="Zinc finger protein 142"/>
    <property type="match status" value="1"/>
</dbReference>
<keyword evidence="5 9" id="KW-0863">Zinc-finger</keyword>
<dbReference type="GO" id="GO:0003677">
    <property type="term" value="F:DNA binding"/>
    <property type="evidence" value="ECO:0007669"/>
    <property type="project" value="UniProtKB-KW"/>
</dbReference>
<evidence type="ECO:0000256" key="8">
    <source>
        <dbReference type="ARBA" id="ARBA00023242"/>
    </source>
</evidence>
<feature type="domain" description="C2H2-type" evidence="10">
    <location>
        <begin position="117"/>
        <end position="144"/>
    </location>
</feature>
<evidence type="ECO:0000256" key="2">
    <source>
        <dbReference type="ARBA" id="ARBA00007746"/>
    </source>
</evidence>
<keyword evidence="12" id="KW-1185">Reference proteome</keyword>
<sequence>DIYYICYSRTTMEEGDTSCHPTSEGLHSHMYTLETQGLDKYLGLQDRRLSAVQISLPPQNTWGTAARKEIHSYSQIFGSQQNIGKIARSDISSQLCGNQLHNGDELPEDYGSLNSLHICSVCGYRAKSQSLLQIHFRKHTGEKPHQCSYCEFSSAQGCNLKRHIRRHHMGTENISLTSVLSPQLSQRNTITMQLHPEQTEETNEEQIYIDL</sequence>
<evidence type="ECO:0000256" key="1">
    <source>
        <dbReference type="ARBA" id="ARBA00004123"/>
    </source>
</evidence>
<evidence type="ECO:0000256" key="5">
    <source>
        <dbReference type="ARBA" id="ARBA00022771"/>
    </source>
</evidence>
<evidence type="ECO:0000256" key="4">
    <source>
        <dbReference type="ARBA" id="ARBA00022737"/>
    </source>
</evidence>